<feature type="transmembrane region" description="Helical" evidence="4">
    <location>
        <begin position="55"/>
        <end position="79"/>
    </location>
</feature>
<feature type="transmembrane region" description="Helical" evidence="4">
    <location>
        <begin position="397"/>
        <end position="420"/>
    </location>
</feature>
<name>A0AAV9NLB4_9EURO</name>
<feature type="region of interest" description="Disordered" evidence="3">
    <location>
        <begin position="240"/>
        <end position="259"/>
    </location>
</feature>
<dbReference type="GO" id="GO:0022857">
    <property type="term" value="F:transmembrane transporter activity"/>
    <property type="evidence" value="ECO:0007669"/>
    <property type="project" value="InterPro"/>
</dbReference>
<evidence type="ECO:0000256" key="3">
    <source>
        <dbReference type="SAM" id="MobiDB-lite"/>
    </source>
</evidence>
<evidence type="ECO:0000313" key="7">
    <source>
        <dbReference type="Proteomes" id="UP001358417"/>
    </source>
</evidence>
<feature type="transmembrane region" description="Helical" evidence="4">
    <location>
        <begin position="213"/>
        <end position="232"/>
    </location>
</feature>
<feature type="transmembrane region" description="Helical" evidence="4">
    <location>
        <begin position="336"/>
        <end position="357"/>
    </location>
</feature>
<dbReference type="PANTHER" id="PTHR11360:SF287">
    <property type="entry name" value="MFS MONOCARBOXYLATE TRANSPORTER"/>
    <property type="match status" value="1"/>
</dbReference>
<reference evidence="6 7" key="1">
    <citation type="submission" date="2023-08" db="EMBL/GenBank/DDBJ databases">
        <title>Black Yeasts Isolated from many extreme environments.</title>
        <authorList>
            <person name="Coleine C."/>
            <person name="Stajich J.E."/>
            <person name="Selbmann L."/>
        </authorList>
    </citation>
    <scope>NUCLEOTIDE SEQUENCE [LARGE SCALE GENOMIC DNA]</scope>
    <source>
        <strain evidence="6 7">CCFEE 5792</strain>
    </source>
</reference>
<accession>A0AAV9NLB4</accession>
<keyword evidence="4" id="KW-1133">Transmembrane helix</keyword>
<evidence type="ECO:0000256" key="2">
    <source>
        <dbReference type="ARBA" id="ARBA00006727"/>
    </source>
</evidence>
<keyword evidence="4" id="KW-0472">Membrane</keyword>
<feature type="transmembrane region" description="Helical" evidence="4">
    <location>
        <begin position="302"/>
        <end position="324"/>
    </location>
</feature>
<feature type="transmembrane region" description="Helical" evidence="4">
    <location>
        <begin position="91"/>
        <end position="111"/>
    </location>
</feature>
<protein>
    <recommendedName>
        <fullName evidence="5">Major facilitator superfamily (MFS) profile domain-containing protein</fullName>
    </recommendedName>
</protein>
<dbReference type="GeneID" id="89976048"/>
<evidence type="ECO:0000313" key="6">
    <source>
        <dbReference type="EMBL" id="KAK5061341.1"/>
    </source>
</evidence>
<feature type="transmembrane region" description="Helical" evidence="4">
    <location>
        <begin position="440"/>
        <end position="461"/>
    </location>
</feature>
<evidence type="ECO:0000259" key="5">
    <source>
        <dbReference type="PROSITE" id="PS50850"/>
    </source>
</evidence>
<dbReference type="AlphaFoldDB" id="A0AAV9NLB4"/>
<evidence type="ECO:0000256" key="4">
    <source>
        <dbReference type="SAM" id="Phobius"/>
    </source>
</evidence>
<dbReference type="InterPro" id="IPR020846">
    <property type="entry name" value="MFS_dom"/>
</dbReference>
<dbReference type="SUPFAM" id="SSF103473">
    <property type="entry name" value="MFS general substrate transporter"/>
    <property type="match status" value="1"/>
</dbReference>
<feature type="transmembrane region" description="Helical" evidence="4">
    <location>
        <begin position="123"/>
        <end position="142"/>
    </location>
</feature>
<keyword evidence="4" id="KW-0812">Transmembrane</keyword>
<evidence type="ECO:0000256" key="1">
    <source>
        <dbReference type="ARBA" id="ARBA00004141"/>
    </source>
</evidence>
<feature type="domain" description="Major facilitator superfamily (MFS) profile" evidence="5">
    <location>
        <begin position="274"/>
        <end position="471"/>
    </location>
</feature>
<feature type="transmembrane region" description="Helical" evidence="4">
    <location>
        <begin position="275"/>
        <end position="296"/>
    </location>
</feature>
<gene>
    <name evidence="6" type="ORF">LTR84_007883</name>
</gene>
<keyword evidence="7" id="KW-1185">Reference proteome</keyword>
<organism evidence="6 7">
    <name type="scientific">Exophiala bonariae</name>
    <dbReference type="NCBI Taxonomy" id="1690606"/>
    <lineage>
        <taxon>Eukaryota</taxon>
        <taxon>Fungi</taxon>
        <taxon>Dikarya</taxon>
        <taxon>Ascomycota</taxon>
        <taxon>Pezizomycotina</taxon>
        <taxon>Eurotiomycetes</taxon>
        <taxon>Chaetothyriomycetidae</taxon>
        <taxon>Chaetothyriales</taxon>
        <taxon>Herpotrichiellaceae</taxon>
        <taxon>Exophiala</taxon>
    </lineage>
</organism>
<dbReference type="Gene3D" id="1.20.1250.20">
    <property type="entry name" value="MFS general substrate transporter like domains"/>
    <property type="match status" value="2"/>
</dbReference>
<dbReference type="RefSeq" id="XP_064710438.1">
    <property type="nucleotide sequence ID" value="XM_064851435.1"/>
</dbReference>
<comment type="similarity">
    <text evidence="2">Belongs to the major facilitator superfamily. Monocarboxylate porter (TC 2.A.1.13) family.</text>
</comment>
<feature type="transmembrane region" description="Helical" evidence="4">
    <location>
        <begin position="148"/>
        <end position="168"/>
    </location>
</feature>
<comment type="caution">
    <text evidence="6">The sequence shown here is derived from an EMBL/GenBank/DDBJ whole genome shotgun (WGS) entry which is preliminary data.</text>
</comment>
<feature type="transmembrane region" description="Helical" evidence="4">
    <location>
        <begin position="180"/>
        <end position="201"/>
    </location>
</feature>
<sequence>MASLSDNGDNGTQLRTLSLRRDEQVLQQPSLEGHEENDDGPGLDQVDRGRAAWRMLLSAFIFESLLWGFPLSFGVFQNYYSQLPEYANQPYVSVIGTVASGISYMGAPIIIPFLKRTGKYRVYMIWVGWSICILGILASSFARTLPTVIFTQGVMYGVGFTVFYYPIIGMVNEYWVARRGMAYGVLCSASGFSGIFMPLTLEALLKRFGLPTTLRAVAVGLAVCTGPLIPLLKARKQPARAVGERDTSGPRATEVRDDSVPESTTDWGFLRVPLFWIYTVSNLMQGLGYFFPALYLPSYATALGMSATQGALLLSIMSVSQVLGQLSFGYLSDRRFSVNVLTLTSTSVTAIAVLTLWGLARKFPVLCVFTMIYGFFGAGYTAMWARMGTAVTSDGTAAFAAFGLFNFGKGLGNVLAGPISGGLLLNSVDTVKYGAGRYKAVILFAGSCMLASAASATASYFRPWKASTARH</sequence>
<dbReference type="InterPro" id="IPR011701">
    <property type="entry name" value="MFS"/>
</dbReference>
<dbReference type="InterPro" id="IPR050327">
    <property type="entry name" value="Proton-linked_MCT"/>
</dbReference>
<comment type="subcellular location">
    <subcellularLocation>
        <location evidence="1">Membrane</location>
        <topology evidence="1">Multi-pass membrane protein</topology>
    </subcellularLocation>
</comment>
<dbReference type="PANTHER" id="PTHR11360">
    <property type="entry name" value="MONOCARBOXYLATE TRANSPORTER"/>
    <property type="match status" value="1"/>
</dbReference>
<dbReference type="PROSITE" id="PS50850">
    <property type="entry name" value="MFS"/>
    <property type="match status" value="1"/>
</dbReference>
<dbReference type="Pfam" id="PF07690">
    <property type="entry name" value="MFS_1"/>
    <property type="match status" value="1"/>
</dbReference>
<dbReference type="GO" id="GO:0016020">
    <property type="term" value="C:membrane"/>
    <property type="evidence" value="ECO:0007669"/>
    <property type="project" value="UniProtKB-SubCell"/>
</dbReference>
<proteinExistence type="inferred from homology"/>
<dbReference type="Proteomes" id="UP001358417">
    <property type="component" value="Unassembled WGS sequence"/>
</dbReference>
<feature type="transmembrane region" description="Helical" evidence="4">
    <location>
        <begin position="363"/>
        <end position="385"/>
    </location>
</feature>
<dbReference type="EMBL" id="JAVRRD010000003">
    <property type="protein sequence ID" value="KAK5061341.1"/>
    <property type="molecule type" value="Genomic_DNA"/>
</dbReference>
<dbReference type="InterPro" id="IPR036259">
    <property type="entry name" value="MFS_trans_sf"/>
</dbReference>
<feature type="compositionally biased region" description="Basic and acidic residues" evidence="3">
    <location>
        <begin position="242"/>
        <end position="259"/>
    </location>
</feature>